<sequence>MRLSIFSLPVFSVILACGPGLPGETDTEPASTTTPDEELTDTGPTTATTTTTPTTTTGDDTTTTATITTVATTEASPTTFEPTTTGLTTDGVETTTGTTTDASTDTTDGTSTGGPPDVAFAAQFWAGGLDHLQVRMADLEDEFCVELRFARPGDVGPPELTLPTDWWYQGATVSQGAADCLDFMAPLPQAVGADSIAGVVAWDDQPFCPPVVDLIDVVVGFPPDQAWVPTEVTLTADVIPVDGC</sequence>
<evidence type="ECO:0000313" key="4">
    <source>
        <dbReference type="Proteomes" id="UP001139031"/>
    </source>
</evidence>
<dbReference type="Proteomes" id="UP001139031">
    <property type="component" value="Unassembled WGS sequence"/>
</dbReference>
<protein>
    <submittedName>
        <fullName evidence="3">Uncharacterized protein</fullName>
    </submittedName>
</protein>
<feature type="region of interest" description="Disordered" evidence="1">
    <location>
        <begin position="74"/>
        <end position="113"/>
    </location>
</feature>
<name>A0ABS7TRJ5_9BACT</name>
<feature type="chain" id="PRO_5045050490" evidence="2">
    <location>
        <begin position="23"/>
        <end position="244"/>
    </location>
</feature>
<keyword evidence="2" id="KW-0732">Signal</keyword>
<feature type="compositionally biased region" description="Low complexity" evidence="1">
    <location>
        <begin position="41"/>
        <end position="62"/>
    </location>
</feature>
<reference evidence="3" key="1">
    <citation type="submission" date="2021-08" db="EMBL/GenBank/DDBJ databases">
        <authorList>
            <person name="Stevens D.C."/>
        </authorList>
    </citation>
    <scope>NUCLEOTIDE SEQUENCE</scope>
    <source>
        <strain evidence="3">DSM 53165</strain>
    </source>
</reference>
<dbReference type="EMBL" id="JAIRAU010000020">
    <property type="protein sequence ID" value="MBZ5710849.1"/>
    <property type="molecule type" value="Genomic_DNA"/>
</dbReference>
<comment type="caution">
    <text evidence="3">The sequence shown here is derived from an EMBL/GenBank/DDBJ whole genome shotgun (WGS) entry which is preliminary data.</text>
</comment>
<evidence type="ECO:0000313" key="3">
    <source>
        <dbReference type="EMBL" id="MBZ5710849.1"/>
    </source>
</evidence>
<evidence type="ECO:0000256" key="2">
    <source>
        <dbReference type="SAM" id="SignalP"/>
    </source>
</evidence>
<organism evidence="3 4">
    <name type="scientific">Nannocystis pusilla</name>
    <dbReference type="NCBI Taxonomy" id="889268"/>
    <lineage>
        <taxon>Bacteria</taxon>
        <taxon>Pseudomonadati</taxon>
        <taxon>Myxococcota</taxon>
        <taxon>Polyangia</taxon>
        <taxon>Nannocystales</taxon>
        <taxon>Nannocystaceae</taxon>
        <taxon>Nannocystis</taxon>
    </lineage>
</organism>
<accession>A0ABS7TRJ5</accession>
<evidence type="ECO:0000256" key="1">
    <source>
        <dbReference type="SAM" id="MobiDB-lite"/>
    </source>
</evidence>
<keyword evidence="4" id="KW-1185">Reference proteome</keyword>
<feature type="signal peptide" evidence="2">
    <location>
        <begin position="1"/>
        <end position="22"/>
    </location>
</feature>
<gene>
    <name evidence="3" type="ORF">K7C98_16430</name>
</gene>
<feature type="region of interest" description="Disordered" evidence="1">
    <location>
        <begin position="21"/>
        <end position="62"/>
    </location>
</feature>
<dbReference type="RefSeq" id="WP_224192619.1">
    <property type="nucleotide sequence ID" value="NZ_JAIRAU010000020.1"/>
</dbReference>
<proteinExistence type="predicted"/>
<dbReference type="PROSITE" id="PS51257">
    <property type="entry name" value="PROKAR_LIPOPROTEIN"/>
    <property type="match status" value="1"/>
</dbReference>